<keyword evidence="8" id="KW-1185">Reference proteome</keyword>
<feature type="compositionally biased region" description="Basic residues" evidence="5">
    <location>
        <begin position="18"/>
        <end position="35"/>
    </location>
</feature>
<reference evidence="7 8" key="1">
    <citation type="submission" date="2019-06" db="EMBL/GenBank/DDBJ databases">
        <title>New taxonomy in bacterial strain CC-CFT640, isolated from vineyard.</title>
        <authorList>
            <person name="Lin S.-Y."/>
            <person name="Tsai C.-F."/>
            <person name="Young C.-C."/>
        </authorList>
    </citation>
    <scope>NUCLEOTIDE SEQUENCE [LARGE SCALE GENOMIC DNA]</scope>
    <source>
        <strain evidence="7 8">CC-CFT640</strain>
    </source>
</reference>
<dbReference type="Gene3D" id="1.10.357.10">
    <property type="entry name" value="Tetracycline Repressor, domain 2"/>
    <property type="match status" value="1"/>
</dbReference>
<dbReference type="PROSITE" id="PS01081">
    <property type="entry name" value="HTH_TETR_1"/>
    <property type="match status" value="1"/>
</dbReference>
<evidence type="ECO:0000313" key="8">
    <source>
        <dbReference type="Proteomes" id="UP000321638"/>
    </source>
</evidence>
<evidence type="ECO:0000256" key="3">
    <source>
        <dbReference type="ARBA" id="ARBA00023163"/>
    </source>
</evidence>
<dbReference type="OrthoDB" id="9808189at2"/>
<dbReference type="GO" id="GO:0000976">
    <property type="term" value="F:transcription cis-regulatory region binding"/>
    <property type="evidence" value="ECO:0007669"/>
    <property type="project" value="TreeGrafter"/>
</dbReference>
<dbReference type="Proteomes" id="UP000321638">
    <property type="component" value="Unassembled WGS sequence"/>
</dbReference>
<dbReference type="SUPFAM" id="SSF46689">
    <property type="entry name" value="Homeodomain-like"/>
    <property type="match status" value="1"/>
</dbReference>
<proteinExistence type="predicted"/>
<sequence>MPSREPMALPRATTKKPPPPRRHPAPAPRGRKPRGLGHERHGEILAAAKALFVSEGYETVTTRKLAEQVGLSQTGLYVYFKSKEEILEALCTATFKELSRRFCQTVGDSPPDLGLLRRLIGGYMAFALENPDEYQLTFMVSHAMLKSPQHKDLSQPFSEQAPGLQAFTLFREQVARMVQAGAMRRMDVTVATQTIWAACHGLVALLIARPEFPWADRKQLLDTMVETLVRGLENPRR</sequence>
<name>A0A5C8P9F8_9HYPH</name>
<evidence type="ECO:0000256" key="2">
    <source>
        <dbReference type="ARBA" id="ARBA00023125"/>
    </source>
</evidence>
<dbReference type="PANTHER" id="PTHR30055:SF212">
    <property type="entry name" value="TETR-FAMILY FAMILY TRANSCRIPTIONAL REGULATOR"/>
    <property type="match status" value="1"/>
</dbReference>
<dbReference type="PROSITE" id="PS50977">
    <property type="entry name" value="HTH_TETR_2"/>
    <property type="match status" value="1"/>
</dbReference>
<keyword evidence="1" id="KW-0805">Transcription regulation</keyword>
<protein>
    <submittedName>
        <fullName evidence="7">TetR/AcrR family transcriptional regulator</fullName>
    </submittedName>
</protein>
<dbReference type="InterPro" id="IPR001647">
    <property type="entry name" value="HTH_TetR"/>
</dbReference>
<dbReference type="InterPro" id="IPR036271">
    <property type="entry name" value="Tet_transcr_reg_TetR-rel_C_sf"/>
</dbReference>
<dbReference type="InterPro" id="IPR009057">
    <property type="entry name" value="Homeodomain-like_sf"/>
</dbReference>
<evidence type="ECO:0000313" key="7">
    <source>
        <dbReference type="EMBL" id="TXL70162.1"/>
    </source>
</evidence>
<feature type="domain" description="HTH tetR-type" evidence="6">
    <location>
        <begin position="38"/>
        <end position="98"/>
    </location>
</feature>
<feature type="region of interest" description="Disordered" evidence="5">
    <location>
        <begin position="1"/>
        <end position="37"/>
    </location>
</feature>
<dbReference type="InterPro" id="IPR023772">
    <property type="entry name" value="DNA-bd_HTH_TetR-type_CS"/>
</dbReference>
<dbReference type="InterPro" id="IPR025996">
    <property type="entry name" value="MT1864/Rv1816-like_C"/>
</dbReference>
<keyword evidence="2 4" id="KW-0238">DNA-binding</keyword>
<dbReference type="SUPFAM" id="SSF48498">
    <property type="entry name" value="Tetracyclin repressor-like, C-terminal domain"/>
    <property type="match status" value="1"/>
</dbReference>
<comment type="caution">
    <text evidence="7">The sequence shown here is derived from an EMBL/GenBank/DDBJ whole genome shotgun (WGS) entry which is preliminary data.</text>
</comment>
<dbReference type="PRINTS" id="PR00455">
    <property type="entry name" value="HTHTETR"/>
</dbReference>
<accession>A0A5C8P9F8</accession>
<dbReference type="Pfam" id="PF00440">
    <property type="entry name" value="TetR_N"/>
    <property type="match status" value="1"/>
</dbReference>
<keyword evidence="3" id="KW-0804">Transcription</keyword>
<dbReference type="PANTHER" id="PTHR30055">
    <property type="entry name" value="HTH-TYPE TRANSCRIPTIONAL REGULATOR RUTR"/>
    <property type="match status" value="1"/>
</dbReference>
<dbReference type="EMBL" id="VDUZ01000064">
    <property type="protein sequence ID" value="TXL70162.1"/>
    <property type="molecule type" value="Genomic_DNA"/>
</dbReference>
<evidence type="ECO:0000256" key="4">
    <source>
        <dbReference type="PROSITE-ProRule" id="PRU00335"/>
    </source>
</evidence>
<evidence type="ECO:0000256" key="1">
    <source>
        <dbReference type="ARBA" id="ARBA00023015"/>
    </source>
</evidence>
<evidence type="ECO:0000259" key="6">
    <source>
        <dbReference type="PROSITE" id="PS50977"/>
    </source>
</evidence>
<feature type="DNA-binding region" description="H-T-H motif" evidence="4">
    <location>
        <begin position="61"/>
        <end position="80"/>
    </location>
</feature>
<dbReference type="Pfam" id="PF13305">
    <property type="entry name" value="TetR_C_33"/>
    <property type="match status" value="1"/>
</dbReference>
<evidence type="ECO:0000256" key="5">
    <source>
        <dbReference type="SAM" id="MobiDB-lite"/>
    </source>
</evidence>
<dbReference type="InterPro" id="IPR050109">
    <property type="entry name" value="HTH-type_TetR-like_transc_reg"/>
</dbReference>
<organism evidence="7 8">
    <name type="scientific">Vineibacter terrae</name>
    <dbReference type="NCBI Taxonomy" id="2586908"/>
    <lineage>
        <taxon>Bacteria</taxon>
        <taxon>Pseudomonadati</taxon>
        <taxon>Pseudomonadota</taxon>
        <taxon>Alphaproteobacteria</taxon>
        <taxon>Hyphomicrobiales</taxon>
        <taxon>Vineibacter</taxon>
    </lineage>
</organism>
<dbReference type="GO" id="GO:0003700">
    <property type="term" value="F:DNA-binding transcription factor activity"/>
    <property type="evidence" value="ECO:0007669"/>
    <property type="project" value="TreeGrafter"/>
</dbReference>
<gene>
    <name evidence="7" type="ORF">FHP25_35600</name>
</gene>
<dbReference type="AlphaFoldDB" id="A0A5C8P9F8"/>